<dbReference type="PROSITE" id="PS51272">
    <property type="entry name" value="SLH"/>
    <property type="match status" value="3"/>
</dbReference>
<keyword evidence="6" id="KW-1185">Reference proteome</keyword>
<evidence type="ECO:0000256" key="1">
    <source>
        <dbReference type="SAM" id="Coils"/>
    </source>
</evidence>
<name>A0ABX1X940_9BACL</name>
<feature type="domain" description="SLH" evidence="4">
    <location>
        <begin position="633"/>
        <end position="692"/>
    </location>
</feature>
<evidence type="ECO:0000259" key="4">
    <source>
        <dbReference type="PROSITE" id="PS51272"/>
    </source>
</evidence>
<organism evidence="5 6">
    <name type="scientific">Paenibacillus plantarum</name>
    <dbReference type="NCBI Taxonomy" id="2654975"/>
    <lineage>
        <taxon>Bacteria</taxon>
        <taxon>Bacillati</taxon>
        <taxon>Bacillota</taxon>
        <taxon>Bacilli</taxon>
        <taxon>Bacillales</taxon>
        <taxon>Paenibacillaceae</taxon>
        <taxon>Paenibacillus</taxon>
    </lineage>
</organism>
<feature type="chain" id="PRO_5045932559" description="SLH domain-containing protein" evidence="3">
    <location>
        <begin position="23"/>
        <end position="817"/>
    </location>
</feature>
<evidence type="ECO:0000313" key="6">
    <source>
        <dbReference type="Proteomes" id="UP000653578"/>
    </source>
</evidence>
<evidence type="ECO:0000256" key="3">
    <source>
        <dbReference type="SAM" id="SignalP"/>
    </source>
</evidence>
<feature type="region of interest" description="Disordered" evidence="2">
    <location>
        <begin position="366"/>
        <end position="389"/>
    </location>
</feature>
<proteinExistence type="predicted"/>
<feature type="signal peptide" evidence="3">
    <location>
        <begin position="1"/>
        <end position="22"/>
    </location>
</feature>
<dbReference type="PANTHER" id="PTHR43308:SF5">
    <property type="entry name" value="S-LAYER PROTEIN _ PEPTIDOGLYCAN ENDO-BETA-N-ACETYLGLUCOSAMINIDASE"/>
    <property type="match status" value="1"/>
</dbReference>
<comment type="caution">
    <text evidence="5">The sequence shown here is derived from an EMBL/GenBank/DDBJ whole genome shotgun (WGS) entry which is preliminary data.</text>
</comment>
<dbReference type="Pfam" id="PF00395">
    <property type="entry name" value="SLH"/>
    <property type="match status" value="3"/>
</dbReference>
<feature type="domain" description="SLH" evidence="4">
    <location>
        <begin position="762"/>
        <end position="817"/>
    </location>
</feature>
<accession>A0ABX1X940</accession>
<gene>
    <name evidence="5" type="ORF">GC096_10905</name>
</gene>
<dbReference type="PANTHER" id="PTHR43308">
    <property type="entry name" value="OUTER MEMBRANE PROTEIN ALPHA-RELATED"/>
    <property type="match status" value="1"/>
</dbReference>
<sequence length="817" mass="86352">MTMKKKLTVTTLAASIMFASIAGLPLSEQGLANKLGITAGIASAATVSTTSYLDQVNALHTELAKDESGIASIRTLRDYVKEHPVTDKDQQYALTKEVWDKIKIKAPSIQYDAIYQLISGLELFYDETGTSIEALLSNGDYRDAISELFTSVGLEGIDHPDGLKKSDVELFQSAAMTALNNKTSELLIAAASAFASGNADALKAEINEIVTTDVVAANSGLLISKLLTAYGITLSDLNTVQNRIANYIDAASNSTVAHDARTAIESAGLRYILKDKIQYTKAAGSTTSSEKPLLKVVYGSLEFTFPSDSFEWSAPVGSGIRYDEATSAFVLTGNTDAVAKVEARDSNFGLLLYISDDNHLVSLKVPTGGNTDGNSSGSTGGGPVTPDPGTVDLNNLAKELEGASEEKKQEIFQKAQEAVKNALQELATLDLSKSIKVEGDTAKPTLNVTELADKVKEIGAKAKVLNDQLKQLNPNATVEKIQLKLDFGSITAKTTEIPLGKALLDAAIANGVNTVAISMNGLSLGVSPTEFGADTSLKVTNQDSKVATSATQLPVAAGVYEFEFTAGGTHISNFNTPVEVTIPVPNGSKFDTELLSLAKIVDGKLEFYGGSYENGVLNALRTGFSTYTVVENKVEFGDTASVKAWAGRQIQVAASKGILEGRADQSFVPNGQVTRAEFAKMIVKTFSLESATATENFTDVNDSDWFKVYVASAVKNGIVNGKEAGKFDPNGNITRAEMAVMSSRALALKGISLSPAKVDEALKGFTDVNAINASLKSGVALAASEGIVIGEEGNVFNPNANSTRAQAAVVIYRLLNK</sequence>
<feature type="coiled-coil region" evidence="1">
    <location>
        <begin position="393"/>
        <end position="432"/>
    </location>
</feature>
<dbReference type="RefSeq" id="WP_171630260.1">
    <property type="nucleotide sequence ID" value="NZ_WHNY01000035.1"/>
</dbReference>
<dbReference type="InterPro" id="IPR051465">
    <property type="entry name" value="Cell_Envelope_Struct_Comp"/>
</dbReference>
<keyword evidence="3" id="KW-0732">Signal</keyword>
<evidence type="ECO:0000256" key="2">
    <source>
        <dbReference type="SAM" id="MobiDB-lite"/>
    </source>
</evidence>
<reference evidence="5 6" key="1">
    <citation type="submission" date="2019-10" db="EMBL/GenBank/DDBJ databases">
        <title>Description of Paenibacillus humi sp. nov.</title>
        <authorList>
            <person name="Carlier A."/>
            <person name="Qi S."/>
        </authorList>
    </citation>
    <scope>NUCLEOTIDE SEQUENCE [LARGE SCALE GENOMIC DNA]</scope>
    <source>
        <strain evidence="5 6">LMG 31461</strain>
    </source>
</reference>
<feature type="domain" description="SLH" evidence="4">
    <location>
        <begin position="693"/>
        <end position="756"/>
    </location>
</feature>
<evidence type="ECO:0000313" key="5">
    <source>
        <dbReference type="EMBL" id="NOU64538.1"/>
    </source>
</evidence>
<protein>
    <recommendedName>
        <fullName evidence="4">SLH domain-containing protein</fullName>
    </recommendedName>
</protein>
<dbReference type="Proteomes" id="UP000653578">
    <property type="component" value="Unassembled WGS sequence"/>
</dbReference>
<feature type="compositionally biased region" description="Low complexity" evidence="2">
    <location>
        <begin position="367"/>
        <end position="377"/>
    </location>
</feature>
<dbReference type="InterPro" id="IPR001119">
    <property type="entry name" value="SLH_dom"/>
</dbReference>
<dbReference type="EMBL" id="WHNY01000035">
    <property type="protein sequence ID" value="NOU64538.1"/>
    <property type="molecule type" value="Genomic_DNA"/>
</dbReference>
<keyword evidence="1" id="KW-0175">Coiled coil</keyword>